<comment type="caution">
    <text evidence="2">The sequence shown here is derived from an EMBL/GenBank/DDBJ whole genome shotgun (WGS) entry which is preliminary data.</text>
</comment>
<dbReference type="Proteomes" id="UP000697710">
    <property type="component" value="Unassembled WGS sequence"/>
</dbReference>
<evidence type="ECO:0000313" key="2">
    <source>
        <dbReference type="EMBL" id="MCA9730081.1"/>
    </source>
</evidence>
<organism evidence="2 3">
    <name type="scientific">Eiseniibacteriota bacterium</name>
    <dbReference type="NCBI Taxonomy" id="2212470"/>
    <lineage>
        <taxon>Bacteria</taxon>
        <taxon>Candidatus Eiseniibacteriota</taxon>
    </lineage>
</organism>
<protein>
    <recommendedName>
        <fullName evidence="4">NADH-quinone oxidoreductase subunit L</fullName>
    </recommendedName>
</protein>
<name>A0A956M2P3_UNCEI</name>
<reference evidence="2" key="1">
    <citation type="submission" date="2020-04" db="EMBL/GenBank/DDBJ databases">
        <authorList>
            <person name="Zhang T."/>
        </authorList>
    </citation>
    <scope>NUCLEOTIDE SEQUENCE</scope>
    <source>
        <strain evidence="2">HKST-UBA01</strain>
    </source>
</reference>
<dbReference type="AlphaFoldDB" id="A0A956M2P3"/>
<feature type="transmembrane region" description="Helical" evidence="1">
    <location>
        <begin position="38"/>
        <end position="58"/>
    </location>
</feature>
<reference evidence="2" key="2">
    <citation type="journal article" date="2021" name="Microbiome">
        <title>Successional dynamics and alternative stable states in a saline activated sludge microbial community over 9 years.</title>
        <authorList>
            <person name="Wang Y."/>
            <person name="Ye J."/>
            <person name="Ju F."/>
            <person name="Liu L."/>
            <person name="Boyd J.A."/>
            <person name="Deng Y."/>
            <person name="Parks D.H."/>
            <person name="Jiang X."/>
            <person name="Yin X."/>
            <person name="Woodcroft B.J."/>
            <person name="Tyson G.W."/>
            <person name="Hugenholtz P."/>
            <person name="Polz M.F."/>
            <person name="Zhang T."/>
        </authorList>
    </citation>
    <scope>NUCLEOTIDE SEQUENCE</scope>
    <source>
        <strain evidence="2">HKST-UBA01</strain>
    </source>
</reference>
<evidence type="ECO:0000313" key="3">
    <source>
        <dbReference type="Proteomes" id="UP000697710"/>
    </source>
</evidence>
<proteinExistence type="predicted"/>
<keyword evidence="1" id="KW-0812">Transmembrane</keyword>
<evidence type="ECO:0000256" key="1">
    <source>
        <dbReference type="SAM" id="Phobius"/>
    </source>
</evidence>
<evidence type="ECO:0008006" key="4">
    <source>
        <dbReference type="Google" id="ProtNLM"/>
    </source>
</evidence>
<keyword evidence="1" id="KW-0472">Membrane</keyword>
<feature type="transmembrane region" description="Helical" evidence="1">
    <location>
        <begin position="6"/>
        <end position="26"/>
    </location>
</feature>
<accession>A0A956M2P3</accession>
<dbReference type="EMBL" id="JAGQHR010000980">
    <property type="protein sequence ID" value="MCA9730081.1"/>
    <property type="molecule type" value="Genomic_DNA"/>
</dbReference>
<gene>
    <name evidence="2" type="ORF">KC729_20525</name>
</gene>
<keyword evidence="1" id="KW-1133">Transmembrane helix</keyword>
<sequence length="87" mass="9497">MNVDYLWLIPILPLLGAALNGLLTLLTAHREDGPPKALSGWLGVATVAASFALTWRGFLQLRGLPEAERALTQTLYHWIPVGSFDLS</sequence>
<feature type="non-terminal residue" evidence="2">
    <location>
        <position position="87"/>
    </location>
</feature>